<sequence>MSLSTDTTAPTLTPQFTQIPTTSLAEEEEENLGNECKELIRSLPKERGWRTPFIYLFQGFWCQPEEIQSIISFQKHFQARDSDVILASIPKSGTTWIKALSFAIMHRHHFAGPNKKNHPLLTSNPHELVPFLEYQVYAKNQVPDLSNLPKPRIFGTKSNVPFASLQESIKTSSCPVVYVCRNPFDTFISSWHFMNKVKPESLPSIPLEEAFNMYCKGVIGWGPFWEHMLGYWNESIRRPEKVLFIKYEEMKEDTISQLKKLASFRGPFLN</sequence>
<name>A0A1R3KEJ1_9ROSI</name>
<evidence type="ECO:0000259" key="4">
    <source>
        <dbReference type="Pfam" id="PF00685"/>
    </source>
</evidence>
<accession>A0A1R3KEJ1</accession>
<dbReference type="SUPFAM" id="SSF52540">
    <property type="entry name" value="P-loop containing nucleoside triphosphate hydrolases"/>
    <property type="match status" value="1"/>
</dbReference>
<dbReference type="Proteomes" id="UP000187203">
    <property type="component" value="Unassembled WGS sequence"/>
</dbReference>
<proteinExistence type="inferred from homology"/>
<evidence type="ECO:0000256" key="2">
    <source>
        <dbReference type="ARBA" id="ARBA00022679"/>
    </source>
</evidence>
<dbReference type="EMBL" id="AWUE01013955">
    <property type="protein sequence ID" value="OMP05500.1"/>
    <property type="molecule type" value="Genomic_DNA"/>
</dbReference>
<dbReference type="Gene3D" id="3.40.50.300">
    <property type="entry name" value="P-loop containing nucleotide triphosphate hydrolases"/>
    <property type="match status" value="1"/>
</dbReference>
<dbReference type="OrthoDB" id="205623at2759"/>
<evidence type="ECO:0000313" key="6">
    <source>
        <dbReference type="Proteomes" id="UP000187203"/>
    </source>
</evidence>
<keyword evidence="6" id="KW-1185">Reference proteome</keyword>
<dbReference type="InterPro" id="IPR000863">
    <property type="entry name" value="Sulfotransferase_dom"/>
</dbReference>
<dbReference type="InterPro" id="IPR027417">
    <property type="entry name" value="P-loop_NTPase"/>
</dbReference>
<dbReference type="GO" id="GO:0008146">
    <property type="term" value="F:sulfotransferase activity"/>
    <property type="evidence" value="ECO:0007669"/>
    <property type="project" value="InterPro"/>
</dbReference>
<reference evidence="6" key="1">
    <citation type="submission" date="2013-09" db="EMBL/GenBank/DDBJ databases">
        <title>Corchorus olitorius genome sequencing.</title>
        <authorList>
            <person name="Alam M."/>
            <person name="Haque M.S."/>
            <person name="Islam M.S."/>
            <person name="Emdad E.M."/>
            <person name="Islam M.M."/>
            <person name="Ahmed B."/>
            <person name="Halim A."/>
            <person name="Hossen Q.M.M."/>
            <person name="Hossain M.Z."/>
            <person name="Ahmed R."/>
            <person name="Khan M.M."/>
            <person name="Islam R."/>
            <person name="Rashid M.M."/>
            <person name="Khan S.A."/>
            <person name="Rahman M.S."/>
            <person name="Alam M."/>
            <person name="Yahiya A.S."/>
            <person name="Khan M.S."/>
            <person name="Azam M.S."/>
            <person name="Haque T."/>
            <person name="Lashkar M.Z.H."/>
            <person name="Akhand A.I."/>
            <person name="Morshed G."/>
            <person name="Roy S."/>
            <person name="Uddin K.S."/>
            <person name="Rabeya T."/>
            <person name="Hossain A.S."/>
            <person name="Chowdhury A."/>
            <person name="Snigdha A.R."/>
            <person name="Mortoza M.S."/>
            <person name="Matin S.A."/>
            <person name="Hoque S.M.E."/>
            <person name="Islam M.K."/>
            <person name="Roy D.K."/>
            <person name="Haider R."/>
            <person name="Moosa M.M."/>
            <person name="Elias S.M."/>
            <person name="Hasan A.M."/>
            <person name="Jahan S."/>
            <person name="Shafiuddin M."/>
            <person name="Mahmood N."/>
            <person name="Shommy N.S."/>
        </authorList>
    </citation>
    <scope>NUCLEOTIDE SEQUENCE [LARGE SCALE GENOMIC DNA]</scope>
    <source>
        <strain evidence="6">cv. O-4</strain>
    </source>
</reference>
<dbReference type="AlphaFoldDB" id="A0A1R3KEJ1"/>
<organism evidence="5 6">
    <name type="scientific">Corchorus olitorius</name>
    <dbReference type="NCBI Taxonomy" id="93759"/>
    <lineage>
        <taxon>Eukaryota</taxon>
        <taxon>Viridiplantae</taxon>
        <taxon>Streptophyta</taxon>
        <taxon>Embryophyta</taxon>
        <taxon>Tracheophyta</taxon>
        <taxon>Spermatophyta</taxon>
        <taxon>Magnoliopsida</taxon>
        <taxon>eudicotyledons</taxon>
        <taxon>Gunneridae</taxon>
        <taxon>Pentapetalae</taxon>
        <taxon>rosids</taxon>
        <taxon>malvids</taxon>
        <taxon>Malvales</taxon>
        <taxon>Malvaceae</taxon>
        <taxon>Grewioideae</taxon>
        <taxon>Apeibeae</taxon>
        <taxon>Corchorus</taxon>
    </lineage>
</organism>
<gene>
    <name evidence="5" type="ORF">COLO4_08806</name>
</gene>
<evidence type="ECO:0000313" key="5">
    <source>
        <dbReference type="EMBL" id="OMP05500.1"/>
    </source>
</evidence>
<comment type="similarity">
    <text evidence="1 3">Belongs to the sulfotransferase 1 family.</text>
</comment>
<keyword evidence="2 3" id="KW-0808">Transferase</keyword>
<dbReference type="Pfam" id="PF00685">
    <property type="entry name" value="Sulfotransfer_1"/>
    <property type="match status" value="1"/>
</dbReference>
<evidence type="ECO:0000256" key="3">
    <source>
        <dbReference type="RuleBase" id="RU361155"/>
    </source>
</evidence>
<evidence type="ECO:0000256" key="1">
    <source>
        <dbReference type="ARBA" id="ARBA00005771"/>
    </source>
</evidence>
<protein>
    <recommendedName>
        <fullName evidence="3">Sulfotransferase</fullName>
        <ecNumber evidence="3">2.8.2.-</ecNumber>
    </recommendedName>
</protein>
<feature type="domain" description="Sulfotransferase" evidence="4">
    <location>
        <begin position="81"/>
        <end position="266"/>
    </location>
</feature>
<comment type="caution">
    <text evidence="5">The sequence shown here is derived from an EMBL/GenBank/DDBJ whole genome shotgun (WGS) entry which is preliminary data.</text>
</comment>
<dbReference type="EC" id="2.8.2.-" evidence="3"/>
<dbReference type="PANTHER" id="PTHR11783">
    <property type="entry name" value="SULFOTRANSFERASE SULT"/>
    <property type="match status" value="1"/>
</dbReference>